<dbReference type="PANTHER" id="PTHR45762:SF3">
    <property type="entry name" value="ZINC-FINGER PROTEIN AT 72D, ISOFORM B"/>
    <property type="match status" value="1"/>
</dbReference>
<dbReference type="Gene3D" id="3.30.160.60">
    <property type="entry name" value="Classic Zinc Finger"/>
    <property type="match status" value="1"/>
</dbReference>
<feature type="region of interest" description="Disordered" evidence="1">
    <location>
        <begin position="1"/>
        <end position="41"/>
    </location>
</feature>
<evidence type="ECO:0000313" key="4">
    <source>
        <dbReference type="Proteomes" id="UP000710432"/>
    </source>
</evidence>
<evidence type="ECO:0000256" key="1">
    <source>
        <dbReference type="SAM" id="MobiDB-lite"/>
    </source>
</evidence>
<proteinExistence type="predicted"/>
<accession>A0A8J6H3F1</accession>
<dbReference type="Proteomes" id="UP000710432">
    <property type="component" value="Unassembled WGS sequence"/>
</dbReference>
<comment type="caution">
    <text evidence="3">The sequence shown here is derived from an EMBL/GenBank/DDBJ whole genome shotgun (WGS) entry which is preliminary data.</text>
</comment>
<dbReference type="EMBL" id="JAATJU010000099">
    <property type="protein sequence ID" value="KAH0521477.1"/>
    <property type="molecule type" value="Genomic_DNA"/>
</dbReference>
<gene>
    <name evidence="3" type="ORF">LTLLF_101890</name>
</gene>
<feature type="compositionally biased region" description="Polar residues" evidence="1">
    <location>
        <begin position="1"/>
        <end position="26"/>
    </location>
</feature>
<dbReference type="InterPro" id="IPR013087">
    <property type="entry name" value="Znf_C2H2_type"/>
</dbReference>
<dbReference type="PANTHER" id="PTHR45762">
    <property type="entry name" value="ZINC FINGER RNA-BINDING PROTEIN"/>
    <property type="match status" value="1"/>
</dbReference>
<feature type="domain" description="C2H2-type" evidence="2">
    <location>
        <begin position="79"/>
        <end position="100"/>
    </location>
</feature>
<dbReference type="GO" id="GO:0003727">
    <property type="term" value="F:single-stranded RNA binding"/>
    <property type="evidence" value="ECO:0007669"/>
    <property type="project" value="TreeGrafter"/>
</dbReference>
<dbReference type="Pfam" id="PF12874">
    <property type="entry name" value="zf-met"/>
    <property type="match status" value="2"/>
</dbReference>
<dbReference type="SUPFAM" id="SSF57667">
    <property type="entry name" value="beta-beta-alpha zinc fingers"/>
    <property type="match status" value="1"/>
</dbReference>
<dbReference type="GO" id="GO:0071011">
    <property type="term" value="C:precatalytic spliceosome"/>
    <property type="evidence" value="ECO:0007669"/>
    <property type="project" value="TreeGrafter"/>
</dbReference>
<organism evidence="3 4">
    <name type="scientific">Microtus ochrogaster</name>
    <name type="common">Prairie vole</name>
    <dbReference type="NCBI Taxonomy" id="79684"/>
    <lineage>
        <taxon>Eukaryota</taxon>
        <taxon>Metazoa</taxon>
        <taxon>Chordata</taxon>
        <taxon>Craniata</taxon>
        <taxon>Vertebrata</taxon>
        <taxon>Euteleostomi</taxon>
        <taxon>Mammalia</taxon>
        <taxon>Eutheria</taxon>
        <taxon>Euarchontoglires</taxon>
        <taxon>Glires</taxon>
        <taxon>Rodentia</taxon>
        <taxon>Myomorpha</taxon>
        <taxon>Muroidea</taxon>
        <taxon>Cricetidae</taxon>
        <taxon>Arvicolinae</taxon>
        <taxon>Microtus</taxon>
    </lineage>
</organism>
<feature type="domain" description="C2H2-type" evidence="2">
    <location>
        <begin position="123"/>
        <end position="145"/>
    </location>
</feature>
<protein>
    <submittedName>
        <fullName evidence="3">Zinc finger RNA-binding protein 2</fullName>
    </submittedName>
</protein>
<evidence type="ECO:0000313" key="3">
    <source>
        <dbReference type="EMBL" id="KAH0521477.1"/>
    </source>
</evidence>
<reference evidence="3" key="1">
    <citation type="submission" date="2020-03" db="EMBL/GenBank/DDBJ databases">
        <title>Studies in the Genomics of Life Span.</title>
        <authorList>
            <person name="Glass D."/>
        </authorList>
    </citation>
    <scope>NUCLEOTIDE SEQUENCE</scope>
    <source>
        <strain evidence="3">LTLLF</strain>
        <tissue evidence="3">Muscle</tissue>
    </source>
</reference>
<evidence type="ECO:0000259" key="2">
    <source>
        <dbReference type="Pfam" id="PF12874"/>
    </source>
</evidence>
<sequence length="221" mass="24862">MRTQWSSQLQPHSADQTRAPTTWTTHQSPSGSHRSSRHPQELRWAHTPEVASFTRHVLPFLGRLLKPKAAQATLMHYSEVCGVSCSGLQTYQDHLEGQKHLKKLAAQITSTQPSRGPREVQSLHCGLCAVSFTRADAYPTHMRGARDHNVSKLHTRLAKPIISIISEPMPQRVTHTHTQGLRPQSSRKLTPITVHTPRACPAPVCHAAHFFLMRRTWRSHG</sequence>
<name>A0A8J6H3F1_MICOH</name>
<dbReference type="GO" id="GO:0003725">
    <property type="term" value="F:double-stranded RNA binding"/>
    <property type="evidence" value="ECO:0007669"/>
    <property type="project" value="TreeGrafter"/>
</dbReference>
<dbReference type="AlphaFoldDB" id="A0A8J6H3F1"/>
<dbReference type="InterPro" id="IPR036236">
    <property type="entry name" value="Znf_C2H2_sf"/>
</dbReference>